<dbReference type="Proteomes" id="UP001179340">
    <property type="component" value="Segment"/>
</dbReference>
<feature type="domain" description="ParB-like N-terminal" evidence="2">
    <location>
        <begin position="14"/>
        <end position="97"/>
    </location>
</feature>
<accession>A0AA49GYZ0</accession>
<name>A0AA49GYZ0_9CAUD</name>
<evidence type="ECO:0000313" key="4">
    <source>
        <dbReference type="Proteomes" id="UP001179340"/>
    </source>
</evidence>
<protein>
    <submittedName>
        <fullName evidence="3">ParB-like nuclease domain protein</fullName>
    </submittedName>
</protein>
<gene>
    <name evidence="3" type="primary">65</name>
    <name evidence="3" type="ORF">SEA_LILMAC1015_65</name>
</gene>
<dbReference type="InterPro" id="IPR036086">
    <property type="entry name" value="ParB/Sulfiredoxin_sf"/>
</dbReference>
<evidence type="ECO:0000256" key="1">
    <source>
        <dbReference type="SAM" id="MobiDB-lite"/>
    </source>
</evidence>
<reference evidence="3" key="1">
    <citation type="submission" date="2021-12" db="EMBL/GenBank/DDBJ databases">
        <authorList>
            <person name="Isenhart S.H."/>
            <person name="Brown D.K."/>
            <person name="Allen M.J."/>
            <person name="Garcia C.A."/>
            <person name="Bollivar D.W."/>
            <person name="Garlena R.A."/>
            <person name="Russell D.A."/>
            <person name="Jacobs-Sera D."/>
            <person name="Hatfull G.F."/>
        </authorList>
    </citation>
    <scope>NUCLEOTIDE SEQUENCE</scope>
</reference>
<proteinExistence type="predicted"/>
<evidence type="ECO:0000259" key="2">
    <source>
        <dbReference type="SMART" id="SM00470"/>
    </source>
</evidence>
<dbReference type="EMBL" id="OL742560">
    <property type="protein sequence ID" value="UKH48351.1"/>
    <property type="molecule type" value="Genomic_DNA"/>
</dbReference>
<dbReference type="SMART" id="SM00470">
    <property type="entry name" value="ParB"/>
    <property type="match status" value="1"/>
</dbReference>
<organism evidence="3 4">
    <name type="scientific">Arthrobacter phage Lilmac1015</name>
    <dbReference type="NCBI Taxonomy" id="2912653"/>
    <lineage>
        <taxon>Viruses</taxon>
        <taxon>Duplodnaviria</taxon>
        <taxon>Heunggongvirae</taxon>
        <taxon>Uroviricota</taxon>
        <taxon>Caudoviricetes</taxon>
        <taxon>Berryhillviridae</taxon>
        <taxon>Lilmacvirus</taxon>
        <taxon>Lilmacvirus lilmac1015</taxon>
    </lineage>
</organism>
<dbReference type="Gene3D" id="3.90.1530.10">
    <property type="entry name" value="Conserved hypothetical protein from pyrococcus furiosus pfu- 392566-001, ParB domain"/>
    <property type="match status" value="1"/>
</dbReference>
<dbReference type="Pfam" id="PF02195">
    <property type="entry name" value="ParB_N"/>
    <property type="match status" value="1"/>
</dbReference>
<evidence type="ECO:0000313" key="3">
    <source>
        <dbReference type="EMBL" id="UKH48351.1"/>
    </source>
</evidence>
<feature type="region of interest" description="Disordered" evidence="1">
    <location>
        <begin position="162"/>
        <end position="188"/>
    </location>
</feature>
<keyword evidence="4" id="KW-1185">Reference proteome</keyword>
<sequence length="261" mass="28405">MTAEPALRLRGTTERREISGLTLFPGNARKGDIPKIRKSLREFGQIQTVVVQKSTDYILGGNHTVQAAELEGWTEIDAYVVDVDDAEALKINVALNKLGDEGTYDFEALISQLEEIDDLVGTGWSPEELEDMIVAYEPDAEILPPAPSAAELAARPEAAVGVDVRTGPSGDPDEVDDSYGAPTDSDRRAKFTPDATRVNASRRLMVMDLPVDVFLWTSERLEELCEERDIETNTEMILALIAEATGTEAPALSAEENAGND</sequence>
<dbReference type="SUPFAM" id="SSF110849">
    <property type="entry name" value="ParB/Sulfiredoxin"/>
    <property type="match status" value="1"/>
</dbReference>
<dbReference type="InterPro" id="IPR003115">
    <property type="entry name" value="ParB_N"/>
</dbReference>